<dbReference type="PANTHER" id="PTHR34351">
    <property type="entry name" value="SLR1927 PROTEIN-RELATED"/>
    <property type="match status" value="1"/>
</dbReference>
<keyword evidence="1" id="KW-0812">Transmembrane</keyword>
<dbReference type="PANTHER" id="PTHR34351:SF1">
    <property type="entry name" value="SLR1927 PROTEIN"/>
    <property type="match status" value="1"/>
</dbReference>
<evidence type="ECO:0000256" key="1">
    <source>
        <dbReference type="SAM" id="Phobius"/>
    </source>
</evidence>
<keyword evidence="1" id="KW-0472">Membrane</keyword>
<organism evidence="2 3">
    <name type="scientific">Desulfacinum infernum DSM 9756</name>
    <dbReference type="NCBI Taxonomy" id="1121391"/>
    <lineage>
        <taxon>Bacteria</taxon>
        <taxon>Pseudomonadati</taxon>
        <taxon>Thermodesulfobacteriota</taxon>
        <taxon>Syntrophobacteria</taxon>
        <taxon>Syntrophobacterales</taxon>
        <taxon>Syntrophobacteraceae</taxon>
        <taxon>Desulfacinum</taxon>
    </lineage>
</organism>
<evidence type="ECO:0000313" key="3">
    <source>
        <dbReference type="Proteomes" id="UP000184076"/>
    </source>
</evidence>
<name>A0A1M4S9W8_9BACT</name>
<dbReference type="STRING" id="1121391.SAMN02745206_00033"/>
<proteinExistence type="predicted"/>
<protein>
    <submittedName>
        <fullName evidence="2">Uncharacterized protein</fullName>
    </submittedName>
</protein>
<evidence type="ECO:0000313" key="2">
    <source>
        <dbReference type="EMBL" id="SHE29014.1"/>
    </source>
</evidence>
<keyword evidence="3" id="KW-1185">Reference proteome</keyword>
<feature type="transmembrane region" description="Helical" evidence="1">
    <location>
        <begin position="18"/>
        <end position="36"/>
    </location>
</feature>
<gene>
    <name evidence="2" type="ORF">SAMN02745206_00033</name>
</gene>
<accession>A0A1M4S9W8</accession>
<dbReference type="Proteomes" id="UP000184076">
    <property type="component" value="Unassembled WGS sequence"/>
</dbReference>
<dbReference type="EMBL" id="FQVB01000003">
    <property type="protein sequence ID" value="SHE29014.1"/>
    <property type="molecule type" value="Genomic_DNA"/>
</dbReference>
<sequence length="281" mass="31451">MAITILIGFSAVNTANNIIYVVASLLLGFMLISGIFGRANLHAVRIALEPPPEFYADTPAPIRIRVENPRTFLPAFLIRVNVFGRSPLIPYVPPRATAETFVSAVFPRRGRHELREVEISSNFPFNFFVRFRRIPLHLDWVVFPRLVPGPFPGAPSGSRFRGRQDIVDAGGPGDDHDIYGIREYQPGDPLKKVHWKSTAKTGRLLVKDFASTLREPVVLNPARMGPTQLETRLSCTAYWVHTLARRRVPVGLVLPDKHLEPGTGTHHKRVLLKALALYGED</sequence>
<dbReference type="RefSeq" id="WP_084075747.1">
    <property type="nucleotide sequence ID" value="NZ_FQVB01000003.1"/>
</dbReference>
<dbReference type="OrthoDB" id="9778037at2"/>
<keyword evidence="1" id="KW-1133">Transmembrane helix</keyword>
<dbReference type="AlphaFoldDB" id="A0A1M4S9W8"/>
<reference evidence="3" key="1">
    <citation type="submission" date="2016-11" db="EMBL/GenBank/DDBJ databases">
        <authorList>
            <person name="Varghese N."/>
            <person name="Submissions S."/>
        </authorList>
    </citation>
    <scope>NUCLEOTIDE SEQUENCE [LARGE SCALE GENOMIC DNA]</scope>
    <source>
        <strain evidence="3">DSM 9756</strain>
    </source>
</reference>